<dbReference type="CDD" id="cd06150">
    <property type="entry name" value="YjgF_YER057c_UK114_like_2"/>
    <property type="match status" value="1"/>
</dbReference>
<name>A0ABT8D2Y4_9RHOB</name>
<reference evidence="2" key="1">
    <citation type="journal article" date="2019" name="Int. J. Syst. Evol. Microbiol.">
        <title>The Global Catalogue of Microorganisms (GCM) 10K type strain sequencing project: providing services to taxonomists for standard genome sequencing and annotation.</title>
        <authorList>
            <consortium name="The Broad Institute Genomics Platform"/>
            <consortium name="The Broad Institute Genome Sequencing Center for Infectious Disease"/>
            <person name="Wu L."/>
            <person name="Ma J."/>
        </authorList>
    </citation>
    <scope>NUCLEOTIDE SEQUENCE [LARGE SCALE GENOMIC DNA]</scope>
    <source>
        <strain evidence="2">CECT 8482</strain>
    </source>
</reference>
<dbReference type="SUPFAM" id="SSF55298">
    <property type="entry name" value="YjgF-like"/>
    <property type="match status" value="1"/>
</dbReference>
<sequence length="116" mass="12358">MSEIKRIEVGARMSEAVIHNGTIYLAGQIGTPGKSVAEQTQECLAEVDRLLALAGSDKTRILKAQIWLADIASDFPAMNGVWDAWVPAGHTPARATGQALLATPEHKVEIIITAAL</sequence>
<accession>A0ABT8D2Y4</accession>
<dbReference type="RefSeq" id="WP_377685483.1">
    <property type="nucleotide sequence ID" value="NZ_JBHMDZ010000009.1"/>
</dbReference>
<proteinExistence type="predicted"/>
<evidence type="ECO:0000313" key="1">
    <source>
        <dbReference type="EMBL" id="MDN3711110.1"/>
    </source>
</evidence>
<dbReference type="InterPro" id="IPR006175">
    <property type="entry name" value="YjgF/YER057c/UK114"/>
</dbReference>
<organism evidence="1 2">
    <name type="scientific">Paracoccus cavernae</name>
    <dbReference type="NCBI Taxonomy" id="1571207"/>
    <lineage>
        <taxon>Bacteria</taxon>
        <taxon>Pseudomonadati</taxon>
        <taxon>Pseudomonadota</taxon>
        <taxon>Alphaproteobacteria</taxon>
        <taxon>Rhodobacterales</taxon>
        <taxon>Paracoccaceae</taxon>
        <taxon>Paracoccus</taxon>
    </lineage>
</organism>
<comment type="caution">
    <text evidence="1">The sequence shown here is derived from an EMBL/GenBank/DDBJ whole genome shotgun (WGS) entry which is preliminary data.</text>
</comment>
<protein>
    <submittedName>
        <fullName evidence="1">RidA family protein</fullName>
    </submittedName>
</protein>
<dbReference type="Gene3D" id="3.30.1330.40">
    <property type="entry name" value="RutC-like"/>
    <property type="match status" value="1"/>
</dbReference>
<keyword evidence="2" id="KW-1185">Reference proteome</keyword>
<dbReference type="Proteomes" id="UP001243846">
    <property type="component" value="Unassembled WGS sequence"/>
</dbReference>
<dbReference type="EMBL" id="JAUFRC010000001">
    <property type="protein sequence ID" value="MDN3711110.1"/>
    <property type="molecule type" value="Genomic_DNA"/>
</dbReference>
<dbReference type="InterPro" id="IPR035709">
    <property type="entry name" value="YoaB-like"/>
</dbReference>
<evidence type="ECO:0000313" key="2">
    <source>
        <dbReference type="Proteomes" id="UP001243846"/>
    </source>
</evidence>
<dbReference type="PANTHER" id="PTHR47328">
    <property type="match status" value="1"/>
</dbReference>
<gene>
    <name evidence="1" type="ORF">QWZ10_03475</name>
</gene>
<dbReference type="InterPro" id="IPR035959">
    <property type="entry name" value="RutC-like_sf"/>
</dbReference>
<dbReference type="Pfam" id="PF01042">
    <property type="entry name" value="Ribonuc_L-PSP"/>
    <property type="match status" value="1"/>
</dbReference>
<dbReference type="PANTHER" id="PTHR47328:SF1">
    <property type="entry name" value="RUTC FAMILY PROTEIN YOAB"/>
    <property type="match status" value="1"/>
</dbReference>